<proteinExistence type="predicted"/>
<reference evidence="2" key="1">
    <citation type="submission" date="2022-07" db="EMBL/GenBank/DDBJ databases">
        <title>Fungi with potential for degradation of polypropylene.</title>
        <authorList>
            <person name="Gostincar C."/>
        </authorList>
    </citation>
    <scope>NUCLEOTIDE SEQUENCE</scope>
    <source>
        <strain evidence="2">EXF-13287</strain>
    </source>
</reference>
<feature type="compositionally biased region" description="Polar residues" evidence="1">
    <location>
        <begin position="37"/>
        <end position="85"/>
    </location>
</feature>
<evidence type="ECO:0000256" key="1">
    <source>
        <dbReference type="SAM" id="MobiDB-lite"/>
    </source>
</evidence>
<feature type="region of interest" description="Disordered" evidence="1">
    <location>
        <begin position="37"/>
        <end position="92"/>
    </location>
</feature>
<organism evidence="2 3">
    <name type="scientific">Coniochaeta hoffmannii</name>
    <dbReference type="NCBI Taxonomy" id="91930"/>
    <lineage>
        <taxon>Eukaryota</taxon>
        <taxon>Fungi</taxon>
        <taxon>Dikarya</taxon>
        <taxon>Ascomycota</taxon>
        <taxon>Pezizomycotina</taxon>
        <taxon>Sordariomycetes</taxon>
        <taxon>Sordariomycetidae</taxon>
        <taxon>Coniochaetales</taxon>
        <taxon>Coniochaetaceae</taxon>
        <taxon>Coniochaeta</taxon>
    </lineage>
</organism>
<accession>A0AA38VVL6</accession>
<dbReference type="EMBL" id="JANBVN010000078">
    <property type="protein sequence ID" value="KAJ9149628.1"/>
    <property type="molecule type" value="Genomic_DNA"/>
</dbReference>
<name>A0AA38VVL6_9PEZI</name>
<sequence length="107" mass="11755">MASPQDRFEAAYERTQNSEKEPPAMLLLFLKSTHSPDAHSFSTSVRQPDSNPTHPTASHECTQVWPSREVGSQQTPSMAYNGTHSMTKRGSHSGGIWATIIRGCAAR</sequence>
<keyword evidence="3" id="KW-1185">Reference proteome</keyword>
<protein>
    <submittedName>
        <fullName evidence="2">Uncharacterized protein</fullName>
    </submittedName>
</protein>
<comment type="caution">
    <text evidence="2">The sequence shown here is derived from an EMBL/GenBank/DDBJ whole genome shotgun (WGS) entry which is preliminary data.</text>
</comment>
<dbReference type="Proteomes" id="UP001174691">
    <property type="component" value="Unassembled WGS sequence"/>
</dbReference>
<gene>
    <name evidence="2" type="ORF">NKR19_g5593</name>
</gene>
<evidence type="ECO:0000313" key="2">
    <source>
        <dbReference type="EMBL" id="KAJ9149628.1"/>
    </source>
</evidence>
<dbReference type="AlphaFoldDB" id="A0AA38VVL6"/>
<evidence type="ECO:0000313" key="3">
    <source>
        <dbReference type="Proteomes" id="UP001174691"/>
    </source>
</evidence>
<feature type="region of interest" description="Disordered" evidence="1">
    <location>
        <begin position="1"/>
        <end position="22"/>
    </location>
</feature>